<dbReference type="AlphaFoldDB" id="U5QMA5"/>
<proteinExistence type="inferred from homology"/>
<evidence type="ECO:0000259" key="8">
    <source>
        <dbReference type="Pfam" id="PF05193"/>
    </source>
</evidence>
<dbReference type="InterPro" id="IPR011765">
    <property type="entry name" value="Pept_M16_N"/>
</dbReference>
<dbReference type="GO" id="GO:0046872">
    <property type="term" value="F:metal ion binding"/>
    <property type="evidence" value="ECO:0007669"/>
    <property type="project" value="InterPro"/>
</dbReference>
<evidence type="ECO:0000313" key="9">
    <source>
        <dbReference type="EMBL" id="AGY60013.1"/>
    </source>
</evidence>
<accession>U5QMA5</accession>
<name>U5QMA5_GLOK1</name>
<evidence type="ECO:0000256" key="1">
    <source>
        <dbReference type="ARBA" id="ARBA00007261"/>
    </source>
</evidence>
<comment type="similarity">
    <text evidence="1">Belongs to the peptidase M16 family.</text>
</comment>
<dbReference type="HOGENOM" id="CLU_009902_1_1_3"/>
<dbReference type="GO" id="GO:0006508">
    <property type="term" value="P:proteolysis"/>
    <property type="evidence" value="ECO:0007669"/>
    <property type="project" value="UniProtKB-KW"/>
</dbReference>
<keyword evidence="3" id="KW-0378">Hydrolase</keyword>
<dbReference type="RefSeq" id="WP_023175331.1">
    <property type="nucleotide sequence ID" value="NC_022600.1"/>
</dbReference>
<dbReference type="EMBL" id="CP003587">
    <property type="protein sequence ID" value="AGY60013.1"/>
    <property type="molecule type" value="Genomic_DNA"/>
</dbReference>
<evidence type="ECO:0000256" key="5">
    <source>
        <dbReference type="ARBA" id="ARBA00023049"/>
    </source>
</evidence>
<keyword evidence="5" id="KW-0482">Metalloprotease</keyword>
<dbReference type="Proteomes" id="UP000017396">
    <property type="component" value="Chromosome"/>
</dbReference>
<keyword evidence="2" id="KW-0645">Protease</keyword>
<evidence type="ECO:0000313" key="10">
    <source>
        <dbReference type="Proteomes" id="UP000017396"/>
    </source>
</evidence>
<dbReference type="Gene3D" id="3.30.830.10">
    <property type="entry name" value="Metalloenzyme, LuxS/M16 peptidase-like"/>
    <property type="match status" value="2"/>
</dbReference>
<evidence type="ECO:0000256" key="6">
    <source>
        <dbReference type="SAM" id="SignalP"/>
    </source>
</evidence>
<feature type="signal peptide" evidence="6">
    <location>
        <begin position="1"/>
        <end position="24"/>
    </location>
</feature>
<feature type="domain" description="Peptidase M16 N-terminal" evidence="7">
    <location>
        <begin position="45"/>
        <end position="188"/>
    </location>
</feature>
<dbReference type="KEGG" id="glj:GKIL_3767"/>
<dbReference type="GO" id="GO:0008237">
    <property type="term" value="F:metallopeptidase activity"/>
    <property type="evidence" value="ECO:0007669"/>
    <property type="project" value="UniProtKB-KW"/>
</dbReference>
<keyword evidence="6" id="KW-0732">Signal</keyword>
<protein>
    <submittedName>
        <fullName evidence="9">Peptidase M16 domain-containing protein</fullName>
    </submittedName>
</protein>
<dbReference type="PANTHER" id="PTHR43690:SF17">
    <property type="entry name" value="PROTEIN YHJJ"/>
    <property type="match status" value="1"/>
</dbReference>
<sequence length="459" mass="50740">MRRIFFSLATLALASAVLSTPLAAQPSIPLPPVRFSDRTLANGLRVLLVEDHSSPTVAIQVGYGVGGKDDPPGRSGFAHLFEHLMFKGTANTKPETFDRLTEDVGGFNNAFTTEDITNYYEVVPSNYLETLLWAEADRLRSLNVDEANFQTERKVVIGEYDQRILASPYGMLFELIDERSYTRHPYRRGVIGNPTQLNAASLDDVRQFHRTYYQPNNALLVVVGDFDPIQANPWIDKYFGSVPKDSRPIPRVTTVEPPQKSEQRTTYYGANVPLPAVAQVYHVPARSSPDAPALQVLENLLAEGESSRLYRTLVYDRQVASAVSANADLRQQPGLFVVYAILNAAKSPSEAQALLTGEISKLQNTPVAAAELEKAKTQLISELVRGREQANDRALELVQATWIEGDPNRVNTALSDIEKVSAADVQRVARQYLVSTNATLIDYLPKALQPGTGKEKKTK</sequence>
<feature type="domain" description="Peptidase M16 C-terminal" evidence="8">
    <location>
        <begin position="201"/>
        <end position="379"/>
    </location>
</feature>
<reference evidence="9 10" key="1">
    <citation type="journal article" date="2013" name="PLoS ONE">
        <title>Cultivation and Complete Genome Sequencing of Gloeobacter kilaueensis sp. nov., from a Lava Cave in Kilauea Caldera, Hawai'i.</title>
        <authorList>
            <person name="Saw J.H."/>
            <person name="Schatz M."/>
            <person name="Brown M.V."/>
            <person name="Kunkel D.D."/>
            <person name="Foster J.S."/>
            <person name="Shick H."/>
            <person name="Christensen S."/>
            <person name="Hou S."/>
            <person name="Wan X."/>
            <person name="Donachie S.P."/>
        </authorList>
    </citation>
    <scope>NUCLEOTIDE SEQUENCE [LARGE SCALE GENOMIC DNA]</scope>
    <source>
        <strain evidence="10">JS</strain>
    </source>
</reference>
<feature type="chain" id="PRO_5004664081" evidence="6">
    <location>
        <begin position="25"/>
        <end position="459"/>
    </location>
</feature>
<evidence type="ECO:0000256" key="4">
    <source>
        <dbReference type="ARBA" id="ARBA00022833"/>
    </source>
</evidence>
<keyword evidence="10" id="KW-1185">Reference proteome</keyword>
<evidence type="ECO:0000256" key="2">
    <source>
        <dbReference type="ARBA" id="ARBA00022670"/>
    </source>
</evidence>
<keyword evidence="4" id="KW-0862">Zinc</keyword>
<evidence type="ECO:0000259" key="7">
    <source>
        <dbReference type="Pfam" id="PF00675"/>
    </source>
</evidence>
<dbReference type="SUPFAM" id="SSF63411">
    <property type="entry name" value="LuxS/MPP-like metallohydrolase"/>
    <property type="match status" value="2"/>
</dbReference>
<dbReference type="PANTHER" id="PTHR43690">
    <property type="entry name" value="NARDILYSIN"/>
    <property type="match status" value="1"/>
</dbReference>
<organism evidence="9 10">
    <name type="scientific">Gloeobacter kilaueensis (strain ATCC BAA-2537 / CCAP 1431/1 / ULC 316 / JS1)</name>
    <dbReference type="NCBI Taxonomy" id="1183438"/>
    <lineage>
        <taxon>Bacteria</taxon>
        <taxon>Bacillati</taxon>
        <taxon>Cyanobacteriota</taxon>
        <taxon>Cyanophyceae</taxon>
        <taxon>Gloeobacterales</taxon>
        <taxon>Gloeobacteraceae</taxon>
        <taxon>Gloeobacter</taxon>
    </lineage>
</organism>
<dbReference type="Pfam" id="PF00675">
    <property type="entry name" value="Peptidase_M16"/>
    <property type="match status" value="1"/>
</dbReference>
<dbReference type="InterPro" id="IPR050626">
    <property type="entry name" value="Peptidase_M16"/>
</dbReference>
<gene>
    <name evidence="9" type="ORF">GKIL_3767</name>
</gene>
<evidence type="ECO:0000256" key="3">
    <source>
        <dbReference type="ARBA" id="ARBA00022801"/>
    </source>
</evidence>
<dbReference type="InterPro" id="IPR011249">
    <property type="entry name" value="Metalloenz_LuxS/M16"/>
</dbReference>
<dbReference type="InterPro" id="IPR007863">
    <property type="entry name" value="Peptidase_M16_C"/>
</dbReference>
<dbReference type="Pfam" id="PF05193">
    <property type="entry name" value="Peptidase_M16_C"/>
    <property type="match status" value="1"/>
</dbReference>
<dbReference type="eggNOG" id="COG0612">
    <property type="taxonomic scope" value="Bacteria"/>
</dbReference>
<dbReference type="STRING" id="1183438.GKIL_3767"/>